<evidence type="ECO:0000313" key="3">
    <source>
        <dbReference type="Proteomes" id="UP001575181"/>
    </source>
</evidence>
<comment type="caution">
    <text evidence="2">The sequence shown here is derived from an EMBL/GenBank/DDBJ whole genome shotgun (WGS) entry which is preliminary data.</text>
</comment>
<name>A0ABV4TUG7_9GAMM</name>
<dbReference type="InterPro" id="IPR009327">
    <property type="entry name" value="Cupin_DUF985"/>
</dbReference>
<protein>
    <submittedName>
        <fullName evidence="2">Cupin domain-containing protein</fullName>
    </submittedName>
</protein>
<feature type="domain" description="DUF985" evidence="1">
    <location>
        <begin position="7"/>
        <end position="145"/>
    </location>
</feature>
<dbReference type="SUPFAM" id="SSF51182">
    <property type="entry name" value="RmlC-like cupins"/>
    <property type="match status" value="1"/>
</dbReference>
<evidence type="ECO:0000313" key="2">
    <source>
        <dbReference type="EMBL" id="MFA9460759.1"/>
    </source>
</evidence>
<dbReference type="PANTHER" id="PTHR33387">
    <property type="entry name" value="RMLC-LIKE JELLY ROLL FOLD PROTEIN"/>
    <property type="match status" value="1"/>
</dbReference>
<proteinExistence type="predicted"/>
<gene>
    <name evidence="2" type="ORF">ACERLL_07970</name>
</gene>
<dbReference type="InterPro" id="IPR039935">
    <property type="entry name" value="YML079W-like"/>
</dbReference>
<accession>A0ABV4TUG7</accession>
<evidence type="ECO:0000259" key="1">
    <source>
        <dbReference type="Pfam" id="PF06172"/>
    </source>
</evidence>
<organism evidence="2 3">
    <name type="scientific">Thiohalorhabdus methylotrophus</name>
    <dbReference type="NCBI Taxonomy" id="3242694"/>
    <lineage>
        <taxon>Bacteria</taxon>
        <taxon>Pseudomonadati</taxon>
        <taxon>Pseudomonadota</taxon>
        <taxon>Gammaproteobacteria</taxon>
        <taxon>Thiohalorhabdales</taxon>
        <taxon>Thiohalorhabdaceae</taxon>
        <taxon>Thiohalorhabdus</taxon>
    </lineage>
</organism>
<dbReference type="CDD" id="cd06121">
    <property type="entry name" value="cupin_YML079wp"/>
    <property type="match status" value="1"/>
</dbReference>
<dbReference type="EMBL" id="JBGUAW010000005">
    <property type="protein sequence ID" value="MFA9460759.1"/>
    <property type="molecule type" value="Genomic_DNA"/>
</dbReference>
<dbReference type="RefSeq" id="WP_373655546.1">
    <property type="nucleotide sequence ID" value="NZ_JBGUAW010000005.1"/>
</dbReference>
<dbReference type="Pfam" id="PF06172">
    <property type="entry name" value="Cupin_5"/>
    <property type="match status" value="1"/>
</dbReference>
<dbReference type="InterPro" id="IPR014710">
    <property type="entry name" value="RmlC-like_jellyroll"/>
</dbReference>
<sequence>MSRNADYWIDKLGLTEHPEGGFFRETFRAPEGMDAVHLPDRYEGSRSYQTAIYFLLKSGRMSAFHRMESDELWFFHAGSAANIYCLHENGERADIRLGPDPEAGEALQAVVPRGTWFGAEVTEPDSFVLVSCTVAPGFEFDDFRLGSRAALKAQFPQHAELIERLTIEP</sequence>
<dbReference type="Gene3D" id="2.60.120.10">
    <property type="entry name" value="Jelly Rolls"/>
    <property type="match status" value="1"/>
</dbReference>
<dbReference type="InterPro" id="IPR011051">
    <property type="entry name" value="RmlC_Cupin_sf"/>
</dbReference>
<dbReference type="Proteomes" id="UP001575181">
    <property type="component" value="Unassembled WGS sequence"/>
</dbReference>
<dbReference type="PANTHER" id="PTHR33387:SF3">
    <property type="entry name" value="DUF985 DOMAIN-CONTAINING PROTEIN"/>
    <property type="match status" value="1"/>
</dbReference>
<reference evidence="2 3" key="1">
    <citation type="submission" date="2024-08" db="EMBL/GenBank/DDBJ databases">
        <title>Whole-genome sequencing of halo(alkali)philic microorganisms from hypersaline lakes.</title>
        <authorList>
            <person name="Sorokin D.Y."/>
            <person name="Merkel A.Y."/>
            <person name="Messina E."/>
            <person name="Yakimov M."/>
        </authorList>
    </citation>
    <scope>NUCLEOTIDE SEQUENCE [LARGE SCALE GENOMIC DNA]</scope>
    <source>
        <strain evidence="2 3">Cl-TMA</strain>
    </source>
</reference>
<keyword evidence="3" id="KW-1185">Reference proteome</keyword>